<dbReference type="SUPFAM" id="SSF54060">
    <property type="entry name" value="His-Me finger endonucleases"/>
    <property type="match status" value="1"/>
</dbReference>
<evidence type="ECO:0000313" key="3">
    <source>
        <dbReference type="Proteomes" id="UP000505325"/>
    </source>
</evidence>
<gene>
    <name evidence="2" type="ORF">PMPD1_3109</name>
</gene>
<accession>A0A6M8UGP9</accession>
<dbReference type="AlphaFoldDB" id="A0A6M8UGP9"/>
<proteinExistence type="predicted"/>
<keyword evidence="2" id="KW-0378">Hydrolase</keyword>
<dbReference type="GO" id="GO:0016788">
    <property type="term" value="F:hydrolase activity, acting on ester bonds"/>
    <property type="evidence" value="ECO:0007669"/>
    <property type="project" value="InterPro"/>
</dbReference>
<dbReference type="EMBL" id="CP054212">
    <property type="protein sequence ID" value="QKJ88041.1"/>
    <property type="molecule type" value="Genomic_DNA"/>
</dbReference>
<sequence>MSDEQWLPVPGLEGFYEVSDAGRVRSITRMINTCGRDKKTWVKKLYTGRILGLCKTHQYDRVSLKSKHYLVHRFVAMAFIPNPNHYPHVNHIDGNKRNNIVSNLEWCTHEMNMKHANEIGLMNLNKTTVQASGAEIGYWYPSIQSTRRYGCNPSLVHNSITGRQKSHRSMMWEYA</sequence>
<dbReference type="Pfam" id="PF07463">
    <property type="entry name" value="NUMOD4"/>
    <property type="match status" value="1"/>
</dbReference>
<dbReference type="Proteomes" id="UP000505325">
    <property type="component" value="Chromosome"/>
</dbReference>
<dbReference type="GO" id="GO:0004519">
    <property type="term" value="F:endonuclease activity"/>
    <property type="evidence" value="ECO:0007669"/>
    <property type="project" value="UniProtKB-KW"/>
</dbReference>
<dbReference type="RefSeq" id="WP_173634934.1">
    <property type="nucleotide sequence ID" value="NZ_CP054212.1"/>
</dbReference>
<dbReference type="InterPro" id="IPR003615">
    <property type="entry name" value="HNH_nuc"/>
</dbReference>
<dbReference type="SMART" id="SM00507">
    <property type="entry name" value="HNHc"/>
    <property type="match status" value="1"/>
</dbReference>
<organism evidence="2 3">
    <name type="scientific">Paramixta manurensis</name>
    <dbReference type="NCBI Taxonomy" id="2740817"/>
    <lineage>
        <taxon>Bacteria</taxon>
        <taxon>Pseudomonadati</taxon>
        <taxon>Pseudomonadota</taxon>
        <taxon>Gammaproteobacteria</taxon>
        <taxon>Enterobacterales</taxon>
        <taxon>Erwiniaceae</taxon>
        <taxon>Paramixta</taxon>
    </lineage>
</organism>
<protein>
    <submittedName>
        <fullName evidence="2">HNH endonuclease</fullName>
    </submittedName>
</protein>
<reference evidence="2 3" key="1">
    <citation type="submission" date="2020-06" db="EMBL/GenBank/DDBJ databases">
        <title>Genome sequence of Paramixta manurensis strain PD-1.</title>
        <authorList>
            <person name="Lee C.W."/>
            <person name="Kim J."/>
        </authorList>
    </citation>
    <scope>NUCLEOTIDE SEQUENCE [LARGE SCALE GENOMIC DNA]</scope>
    <source>
        <strain evidence="2 3">PD-1</strain>
    </source>
</reference>
<evidence type="ECO:0000313" key="2">
    <source>
        <dbReference type="EMBL" id="QKJ88041.1"/>
    </source>
</evidence>
<dbReference type="Gene3D" id="3.90.75.20">
    <property type="match status" value="1"/>
</dbReference>
<name>A0A6M8UGP9_9GAMM</name>
<dbReference type="InterPro" id="IPR010902">
    <property type="entry name" value="NUMOD4"/>
</dbReference>
<feature type="domain" description="HNH nuclease" evidence="1">
    <location>
        <begin position="65"/>
        <end position="113"/>
    </location>
</feature>
<dbReference type="KEGG" id="pmak:PMPD1_3109"/>
<keyword evidence="2" id="KW-0255">Endonuclease</keyword>
<dbReference type="Pfam" id="PF13392">
    <property type="entry name" value="HNH_3"/>
    <property type="match status" value="1"/>
</dbReference>
<evidence type="ECO:0000259" key="1">
    <source>
        <dbReference type="SMART" id="SM00507"/>
    </source>
</evidence>
<keyword evidence="3" id="KW-1185">Reference proteome</keyword>
<keyword evidence="2" id="KW-0540">Nuclease</keyword>
<dbReference type="InterPro" id="IPR044925">
    <property type="entry name" value="His-Me_finger_sf"/>
</dbReference>